<dbReference type="EMBL" id="MN739513">
    <property type="protein sequence ID" value="QHT09569.1"/>
    <property type="molecule type" value="Genomic_DNA"/>
</dbReference>
<protein>
    <recommendedName>
        <fullName evidence="2">Hedgehog/Intein (Hint) domain-containing protein</fullName>
    </recommendedName>
</protein>
<sequence length="183" mass="20704">MVSNSSHVEINCFAEGSKILCLENDKEIYLPIERIRKGMLVKTLTSGYLPVEMIGVRKMFNGGDDQPLKDRLYRLSPAKYPGLLEDLLLTGIHSVLVDNVSDELSLEIINVMGRVFTAEGKIRLPVFLDKNSIPYEINGTFNIYHLALQNENYYGYYGIYANGLLVETCSKRYLADSLLMNLL</sequence>
<dbReference type="AlphaFoldDB" id="A0A6C0D0Z1"/>
<evidence type="ECO:0008006" key="2">
    <source>
        <dbReference type="Google" id="ProtNLM"/>
    </source>
</evidence>
<evidence type="ECO:0000313" key="1">
    <source>
        <dbReference type="EMBL" id="QHT09569.1"/>
    </source>
</evidence>
<organism evidence="1">
    <name type="scientific">viral metagenome</name>
    <dbReference type="NCBI Taxonomy" id="1070528"/>
    <lineage>
        <taxon>unclassified sequences</taxon>
        <taxon>metagenomes</taxon>
        <taxon>organismal metagenomes</taxon>
    </lineage>
</organism>
<reference evidence="1" key="1">
    <citation type="journal article" date="2020" name="Nature">
        <title>Giant virus diversity and host interactions through global metagenomics.</title>
        <authorList>
            <person name="Schulz F."/>
            <person name="Roux S."/>
            <person name="Paez-Espino D."/>
            <person name="Jungbluth S."/>
            <person name="Walsh D.A."/>
            <person name="Denef V.J."/>
            <person name="McMahon K.D."/>
            <person name="Konstantinidis K.T."/>
            <person name="Eloe-Fadrosh E.A."/>
            <person name="Kyrpides N.C."/>
            <person name="Woyke T."/>
        </authorList>
    </citation>
    <scope>NUCLEOTIDE SEQUENCE</scope>
    <source>
        <strain evidence="1">GVMAG-M-3300023174-102</strain>
    </source>
</reference>
<name>A0A6C0D0Z1_9ZZZZ</name>
<accession>A0A6C0D0Z1</accession>
<proteinExistence type="predicted"/>